<dbReference type="Pfam" id="PF02518">
    <property type="entry name" value="HATPase_c"/>
    <property type="match status" value="1"/>
</dbReference>
<dbReference type="PROSITE" id="PS50885">
    <property type="entry name" value="HAMP"/>
    <property type="match status" value="1"/>
</dbReference>
<feature type="domain" description="Histidine kinase" evidence="13">
    <location>
        <begin position="254"/>
        <end position="473"/>
    </location>
</feature>
<evidence type="ECO:0000256" key="11">
    <source>
        <dbReference type="SAM" id="MobiDB-lite"/>
    </source>
</evidence>
<evidence type="ECO:0000256" key="4">
    <source>
        <dbReference type="ARBA" id="ARBA00022553"/>
    </source>
</evidence>
<dbReference type="Gene3D" id="6.10.340.10">
    <property type="match status" value="1"/>
</dbReference>
<evidence type="ECO:0000259" key="13">
    <source>
        <dbReference type="PROSITE" id="PS50109"/>
    </source>
</evidence>
<gene>
    <name evidence="15" type="ORF">LR394_30055</name>
</gene>
<dbReference type="InterPro" id="IPR003661">
    <property type="entry name" value="HisK_dim/P_dom"/>
</dbReference>
<evidence type="ECO:0000256" key="2">
    <source>
        <dbReference type="ARBA" id="ARBA00004236"/>
    </source>
</evidence>
<dbReference type="EC" id="2.7.13.3" evidence="3"/>
<keyword evidence="8 12" id="KW-1133">Transmembrane helix</keyword>
<keyword evidence="16" id="KW-1185">Reference proteome</keyword>
<dbReference type="InterPro" id="IPR036097">
    <property type="entry name" value="HisK_dim/P_sf"/>
</dbReference>
<evidence type="ECO:0000313" key="15">
    <source>
        <dbReference type="EMBL" id="MCD5315157.1"/>
    </source>
</evidence>
<dbReference type="InterPro" id="IPR005467">
    <property type="entry name" value="His_kinase_dom"/>
</dbReference>
<dbReference type="PRINTS" id="PR00344">
    <property type="entry name" value="BCTRLSENSOR"/>
</dbReference>
<name>A0A9X1NHL1_9ACTN</name>
<feature type="compositionally biased region" description="Polar residues" evidence="11">
    <location>
        <begin position="450"/>
        <end position="467"/>
    </location>
</feature>
<dbReference type="SUPFAM" id="SSF47384">
    <property type="entry name" value="Homodimeric domain of signal transducing histidine kinase"/>
    <property type="match status" value="1"/>
</dbReference>
<dbReference type="RefSeq" id="WP_231447958.1">
    <property type="nucleotide sequence ID" value="NZ_JAJOMB010000020.1"/>
</dbReference>
<evidence type="ECO:0000256" key="1">
    <source>
        <dbReference type="ARBA" id="ARBA00000085"/>
    </source>
</evidence>
<keyword evidence="10 12" id="KW-0472">Membrane</keyword>
<evidence type="ECO:0000256" key="3">
    <source>
        <dbReference type="ARBA" id="ARBA00012438"/>
    </source>
</evidence>
<dbReference type="GO" id="GO:0000155">
    <property type="term" value="F:phosphorelay sensor kinase activity"/>
    <property type="evidence" value="ECO:0007669"/>
    <property type="project" value="InterPro"/>
</dbReference>
<dbReference type="SMART" id="SM00387">
    <property type="entry name" value="HATPase_c"/>
    <property type="match status" value="1"/>
</dbReference>
<dbReference type="SMART" id="SM00388">
    <property type="entry name" value="HisKA"/>
    <property type="match status" value="1"/>
</dbReference>
<dbReference type="FunFam" id="3.30.565.10:FF:000006">
    <property type="entry name" value="Sensor histidine kinase WalK"/>
    <property type="match status" value="1"/>
</dbReference>
<keyword evidence="5" id="KW-0808">Transferase</keyword>
<dbReference type="EMBL" id="JAJOMB010000020">
    <property type="protein sequence ID" value="MCD5315157.1"/>
    <property type="molecule type" value="Genomic_DNA"/>
</dbReference>
<comment type="subcellular location">
    <subcellularLocation>
        <location evidence="2">Cell membrane</location>
    </subcellularLocation>
</comment>
<organism evidence="15 16">
    <name type="scientific">Kineosporia babensis</name>
    <dbReference type="NCBI Taxonomy" id="499548"/>
    <lineage>
        <taxon>Bacteria</taxon>
        <taxon>Bacillati</taxon>
        <taxon>Actinomycetota</taxon>
        <taxon>Actinomycetes</taxon>
        <taxon>Kineosporiales</taxon>
        <taxon>Kineosporiaceae</taxon>
        <taxon>Kineosporia</taxon>
    </lineage>
</organism>
<dbReference type="InterPro" id="IPR003594">
    <property type="entry name" value="HATPase_dom"/>
</dbReference>
<dbReference type="Proteomes" id="UP001138997">
    <property type="component" value="Unassembled WGS sequence"/>
</dbReference>
<dbReference type="CDD" id="cd00075">
    <property type="entry name" value="HATPase"/>
    <property type="match status" value="1"/>
</dbReference>
<protein>
    <recommendedName>
        <fullName evidence="3">histidine kinase</fullName>
        <ecNumber evidence="3">2.7.13.3</ecNumber>
    </recommendedName>
</protein>
<keyword evidence="7 15" id="KW-0418">Kinase</keyword>
<comment type="catalytic activity">
    <reaction evidence="1">
        <text>ATP + protein L-histidine = ADP + protein N-phospho-L-histidine.</text>
        <dbReference type="EC" id="2.7.13.3"/>
    </reaction>
</comment>
<dbReference type="InterPro" id="IPR036890">
    <property type="entry name" value="HATPase_C_sf"/>
</dbReference>
<evidence type="ECO:0000256" key="7">
    <source>
        <dbReference type="ARBA" id="ARBA00022777"/>
    </source>
</evidence>
<evidence type="ECO:0000256" key="8">
    <source>
        <dbReference type="ARBA" id="ARBA00022989"/>
    </source>
</evidence>
<sequence>MLAAHRPRSIRLRLIASVLAVLTLVLAGSAGAVTWSLSTFLEDRVSERLESVRDQIQQAVALNVANQGGLEVGIERLEPLLGERTGLILVLDGQPGFSMNLPIVSTGQAVRESGRAPGEVVFVDGPSAAITVPTKGLRIALETGTEPVEVDSVVLVVSRSDDLETLNRLVRIGVLVGVLALGLLAVLTAVVVRAGLRPLTELADAVQAVGRGERGPSSIALQGSTETGQVAAAVREAFTARARAEDRLRSFVADASHELRTPLTKIGGWVDLYLQGGLRGEEGTQAAMEKVEAEVGRMGLLVEELSLLARLDAQVPLDLVELDLGPLVREVLDDAQVVSAQRDFTFHEPAAPVRVRGDAERLRRVLRNLVGNAVQHTRADAAVEVTLRTQEQTVLISVRDHGDGIPAEQLPKLFERFWRAEESRSRAQGGSGLGLAIVEAVVVAHGGTVSATSQTGAGPDQGTNVTISLPRLE</sequence>
<proteinExistence type="predicted"/>
<feature type="region of interest" description="Disordered" evidence="11">
    <location>
        <begin position="450"/>
        <end position="473"/>
    </location>
</feature>
<dbReference type="CDD" id="cd00082">
    <property type="entry name" value="HisKA"/>
    <property type="match status" value="1"/>
</dbReference>
<dbReference type="PANTHER" id="PTHR45436:SF5">
    <property type="entry name" value="SENSOR HISTIDINE KINASE TRCS"/>
    <property type="match status" value="1"/>
</dbReference>
<dbReference type="InterPro" id="IPR050428">
    <property type="entry name" value="TCS_sensor_his_kinase"/>
</dbReference>
<keyword evidence="4" id="KW-0597">Phosphoprotein</keyword>
<dbReference type="GO" id="GO:0005886">
    <property type="term" value="C:plasma membrane"/>
    <property type="evidence" value="ECO:0007669"/>
    <property type="project" value="UniProtKB-SubCell"/>
</dbReference>
<evidence type="ECO:0000256" key="9">
    <source>
        <dbReference type="ARBA" id="ARBA00023012"/>
    </source>
</evidence>
<keyword evidence="6 12" id="KW-0812">Transmembrane</keyword>
<feature type="domain" description="HAMP" evidence="14">
    <location>
        <begin position="193"/>
        <end position="246"/>
    </location>
</feature>
<accession>A0A9X1NHL1</accession>
<comment type="caution">
    <text evidence="15">The sequence shown here is derived from an EMBL/GenBank/DDBJ whole genome shotgun (WGS) entry which is preliminary data.</text>
</comment>
<evidence type="ECO:0000256" key="10">
    <source>
        <dbReference type="ARBA" id="ARBA00023136"/>
    </source>
</evidence>
<evidence type="ECO:0000256" key="12">
    <source>
        <dbReference type="SAM" id="Phobius"/>
    </source>
</evidence>
<keyword evidence="9" id="KW-0902">Two-component regulatory system</keyword>
<evidence type="ECO:0000259" key="14">
    <source>
        <dbReference type="PROSITE" id="PS50885"/>
    </source>
</evidence>
<dbReference type="AlphaFoldDB" id="A0A9X1NHL1"/>
<dbReference type="InterPro" id="IPR003660">
    <property type="entry name" value="HAMP_dom"/>
</dbReference>
<dbReference type="InterPro" id="IPR004358">
    <property type="entry name" value="Sig_transdc_His_kin-like_C"/>
</dbReference>
<feature type="transmembrane region" description="Helical" evidence="12">
    <location>
        <begin position="169"/>
        <end position="192"/>
    </location>
</feature>
<dbReference type="Gene3D" id="1.10.287.130">
    <property type="match status" value="1"/>
</dbReference>
<dbReference type="Gene3D" id="3.30.565.10">
    <property type="entry name" value="Histidine kinase-like ATPase, C-terminal domain"/>
    <property type="match status" value="1"/>
</dbReference>
<evidence type="ECO:0000256" key="5">
    <source>
        <dbReference type="ARBA" id="ARBA00022679"/>
    </source>
</evidence>
<dbReference type="PROSITE" id="PS50109">
    <property type="entry name" value="HIS_KIN"/>
    <property type="match status" value="1"/>
</dbReference>
<evidence type="ECO:0000256" key="6">
    <source>
        <dbReference type="ARBA" id="ARBA00022692"/>
    </source>
</evidence>
<dbReference type="PANTHER" id="PTHR45436">
    <property type="entry name" value="SENSOR HISTIDINE KINASE YKOH"/>
    <property type="match status" value="1"/>
</dbReference>
<evidence type="ECO:0000313" key="16">
    <source>
        <dbReference type="Proteomes" id="UP001138997"/>
    </source>
</evidence>
<reference evidence="15" key="1">
    <citation type="submission" date="2021-11" db="EMBL/GenBank/DDBJ databases">
        <title>Streptomyces corallinus and Kineosporia corallina sp. nov., two new coral-derived marine actinobacteria.</title>
        <authorList>
            <person name="Buangrab K."/>
            <person name="Sutthacheep M."/>
            <person name="Yeemin T."/>
            <person name="Harunari E."/>
            <person name="Igarashi Y."/>
            <person name="Sripreechasak P."/>
            <person name="Kanchanasin P."/>
            <person name="Tanasupawat S."/>
            <person name="Phongsopitanun W."/>
        </authorList>
    </citation>
    <scope>NUCLEOTIDE SEQUENCE</scope>
    <source>
        <strain evidence="15">JCM 31032</strain>
    </source>
</reference>
<dbReference type="SUPFAM" id="SSF55874">
    <property type="entry name" value="ATPase domain of HSP90 chaperone/DNA topoisomerase II/histidine kinase"/>
    <property type="match status" value="1"/>
</dbReference>
<dbReference type="Pfam" id="PF00512">
    <property type="entry name" value="HisKA"/>
    <property type="match status" value="1"/>
</dbReference>